<dbReference type="InterPro" id="IPR050863">
    <property type="entry name" value="CenT-Element_Derived"/>
</dbReference>
<evidence type="ECO:0000256" key="1">
    <source>
        <dbReference type="SAM" id="MobiDB-lite"/>
    </source>
</evidence>
<feature type="domain" description="DDE-1" evidence="2">
    <location>
        <begin position="76"/>
        <end position="161"/>
    </location>
</feature>
<dbReference type="Pfam" id="PF03184">
    <property type="entry name" value="DDE_1"/>
    <property type="match status" value="1"/>
</dbReference>
<dbReference type="GO" id="GO:0005634">
    <property type="term" value="C:nucleus"/>
    <property type="evidence" value="ECO:0007669"/>
    <property type="project" value="TreeGrafter"/>
</dbReference>
<gene>
    <name evidence="3" type="ORF">J437_LFUL018517</name>
</gene>
<protein>
    <recommendedName>
        <fullName evidence="2">DDE-1 domain-containing protein</fullName>
    </recommendedName>
</protein>
<dbReference type="EMBL" id="KZ310218">
    <property type="protein sequence ID" value="KAG8239897.1"/>
    <property type="molecule type" value="Genomic_DNA"/>
</dbReference>
<dbReference type="Proteomes" id="UP000792457">
    <property type="component" value="Unassembled WGS sequence"/>
</dbReference>
<feature type="region of interest" description="Disordered" evidence="1">
    <location>
        <begin position="1"/>
        <end position="20"/>
    </location>
</feature>
<evidence type="ECO:0000259" key="2">
    <source>
        <dbReference type="Pfam" id="PF03184"/>
    </source>
</evidence>
<proteinExistence type="predicted"/>
<dbReference type="AlphaFoldDB" id="A0A8K0KRJ1"/>
<reference evidence="3" key="2">
    <citation type="submission" date="2017-10" db="EMBL/GenBank/DDBJ databases">
        <title>Ladona fulva Genome sequencing and assembly.</title>
        <authorList>
            <person name="Murali S."/>
            <person name="Richards S."/>
            <person name="Bandaranaike D."/>
            <person name="Bellair M."/>
            <person name="Blankenburg K."/>
            <person name="Chao H."/>
            <person name="Dinh H."/>
            <person name="Doddapaneni H."/>
            <person name="Dugan-Rocha S."/>
            <person name="Elkadiri S."/>
            <person name="Gnanaolivu R."/>
            <person name="Hernandez B."/>
            <person name="Skinner E."/>
            <person name="Javaid M."/>
            <person name="Lee S."/>
            <person name="Li M."/>
            <person name="Ming W."/>
            <person name="Munidasa M."/>
            <person name="Muniz J."/>
            <person name="Nguyen L."/>
            <person name="Hughes D."/>
            <person name="Osuji N."/>
            <person name="Pu L.-L."/>
            <person name="Puazo M."/>
            <person name="Qu C."/>
            <person name="Quiroz J."/>
            <person name="Raj R."/>
            <person name="Weissenberger G."/>
            <person name="Xin Y."/>
            <person name="Zou X."/>
            <person name="Han Y."/>
            <person name="Worley K."/>
            <person name="Muzny D."/>
            <person name="Gibbs R."/>
        </authorList>
    </citation>
    <scope>NUCLEOTIDE SEQUENCE</scope>
    <source>
        <strain evidence="3">Sampled in the wild</strain>
    </source>
</reference>
<name>A0A8K0KRJ1_LADFU</name>
<evidence type="ECO:0000313" key="3">
    <source>
        <dbReference type="EMBL" id="KAG8239897.1"/>
    </source>
</evidence>
<sequence>MSTEAWDKTGHDGESKGDMEKRNKPIELLLRVINEKNLSSQQIYNADESELFRQMLPDKKLADLNEKVAPGRKVIKARITFMTCANVTGKHKLPIFVVVNATKTLGFKSVTLPVCYRGQKNAWVTRELFLDWFKTEFVPAVRQHMKSVNLPQRAVLLLDNCTEN</sequence>
<reference evidence="3" key="1">
    <citation type="submission" date="2013-04" db="EMBL/GenBank/DDBJ databases">
        <authorList>
            <person name="Qu J."/>
            <person name="Murali S.C."/>
            <person name="Bandaranaike D."/>
            <person name="Bellair M."/>
            <person name="Blankenburg K."/>
            <person name="Chao H."/>
            <person name="Dinh H."/>
            <person name="Doddapaneni H."/>
            <person name="Downs B."/>
            <person name="Dugan-Rocha S."/>
            <person name="Elkadiri S."/>
            <person name="Gnanaolivu R.D."/>
            <person name="Hernandez B."/>
            <person name="Javaid M."/>
            <person name="Jayaseelan J.C."/>
            <person name="Lee S."/>
            <person name="Li M."/>
            <person name="Ming W."/>
            <person name="Munidasa M."/>
            <person name="Muniz J."/>
            <person name="Nguyen L."/>
            <person name="Ongeri F."/>
            <person name="Osuji N."/>
            <person name="Pu L.-L."/>
            <person name="Puazo M."/>
            <person name="Qu C."/>
            <person name="Quiroz J."/>
            <person name="Raj R."/>
            <person name="Weissenberger G."/>
            <person name="Xin Y."/>
            <person name="Zou X."/>
            <person name="Han Y."/>
            <person name="Richards S."/>
            <person name="Worley K."/>
            <person name="Muzny D."/>
            <person name="Gibbs R."/>
        </authorList>
    </citation>
    <scope>NUCLEOTIDE SEQUENCE</scope>
    <source>
        <strain evidence="3">Sampled in the wild</strain>
    </source>
</reference>
<evidence type="ECO:0000313" key="4">
    <source>
        <dbReference type="Proteomes" id="UP000792457"/>
    </source>
</evidence>
<dbReference type="PANTHER" id="PTHR19303">
    <property type="entry name" value="TRANSPOSON"/>
    <property type="match status" value="1"/>
</dbReference>
<keyword evidence="4" id="KW-1185">Reference proteome</keyword>
<comment type="caution">
    <text evidence="3">The sequence shown here is derived from an EMBL/GenBank/DDBJ whole genome shotgun (WGS) entry which is preliminary data.</text>
</comment>
<dbReference type="GO" id="GO:0003677">
    <property type="term" value="F:DNA binding"/>
    <property type="evidence" value="ECO:0007669"/>
    <property type="project" value="TreeGrafter"/>
</dbReference>
<dbReference type="InterPro" id="IPR004875">
    <property type="entry name" value="DDE_SF_endonuclease_dom"/>
</dbReference>
<dbReference type="PANTHER" id="PTHR19303:SF16">
    <property type="entry name" value="JERKY PROTEIN HOMOLOG-LIKE"/>
    <property type="match status" value="1"/>
</dbReference>
<organism evidence="3 4">
    <name type="scientific">Ladona fulva</name>
    <name type="common">Scarce chaser dragonfly</name>
    <name type="synonym">Libellula fulva</name>
    <dbReference type="NCBI Taxonomy" id="123851"/>
    <lineage>
        <taxon>Eukaryota</taxon>
        <taxon>Metazoa</taxon>
        <taxon>Ecdysozoa</taxon>
        <taxon>Arthropoda</taxon>
        <taxon>Hexapoda</taxon>
        <taxon>Insecta</taxon>
        <taxon>Pterygota</taxon>
        <taxon>Palaeoptera</taxon>
        <taxon>Odonata</taxon>
        <taxon>Epiprocta</taxon>
        <taxon>Anisoptera</taxon>
        <taxon>Libelluloidea</taxon>
        <taxon>Libellulidae</taxon>
        <taxon>Ladona</taxon>
    </lineage>
</organism>
<accession>A0A8K0KRJ1</accession>
<dbReference type="OrthoDB" id="125347at2759"/>